<keyword evidence="1" id="KW-0812">Transmembrane</keyword>
<feature type="transmembrane region" description="Helical" evidence="1">
    <location>
        <begin position="92"/>
        <end position="114"/>
    </location>
</feature>
<keyword evidence="1" id="KW-0472">Membrane</keyword>
<evidence type="ECO:0000313" key="3">
    <source>
        <dbReference type="WBParaSite" id="Csp11.Scaffold630.g17651.t1"/>
    </source>
</evidence>
<keyword evidence="2" id="KW-1185">Reference proteome</keyword>
<dbReference type="STRING" id="1561998.A0A1I7UN63"/>
<feature type="transmembrane region" description="Helical" evidence="1">
    <location>
        <begin position="31"/>
        <end position="51"/>
    </location>
</feature>
<feature type="transmembrane region" description="Helical" evidence="1">
    <location>
        <begin position="120"/>
        <end position="141"/>
    </location>
</feature>
<dbReference type="eggNOG" id="ENOG502RVU0">
    <property type="taxonomic scope" value="Eukaryota"/>
</dbReference>
<accession>A0A1I7UN63</accession>
<dbReference type="Proteomes" id="UP000095282">
    <property type="component" value="Unplaced"/>
</dbReference>
<feature type="transmembrane region" description="Helical" evidence="1">
    <location>
        <begin position="57"/>
        <end position="80"/>
    </location>
</feature>
<reference evidence="3" key="1">
    <citation type="submission" date="2016-11" db="UniProtKB">
        <authorList>
            <consortium name="WormBaseParasite"/>
        </authorList>
    </citation>
    <scope>IDENTIFICATION</scope>
</reference>
<sequence>MRIFGDSEDDDSTKIRTEKTKSPRANAHAKIFYSQIGFTLITVILGSRALLSSHIPFFSWLPALLLLFDSTLAFASLLYLDFSKENTTCYLRLVLSLVVLRISCSIILVAELFLPHSDPTVSIPLIIVSLVHSTFSLLSSVQVHSLTYANRDKLSEEEGIKLQPCLGSTTTLVTNVDDEVSVELI</sequence>
<proteinExistence type="predicted"/>
<evidence type="ECO:0000256" key="1">
    <source>
        <dbReference type="SAM" id="Phobius"/>
    </source>
</evidence>
<dbReference type="AlphaFoldDB" id="A0A1I7UN63"/>
<keyword evidence="1" id="KW-1133">Transmembrane helix</keyword>
<organism evidence="2 3">
    <name type="scientific">Caenorhabditis tropicalis</name>
    <dbReference type="NCBI Taxonomy" id="1561998"/>
    <lineage>
        <taxon>Eukaryota</taxon>
        <taxon>Metazoa</taxon>
        <taxon>Ecdysozoa</taxon>
        <taxon>Nematoda</taxon>
        <taxon>Chromadorea</taxon>
        <taxon>Rhabditida</taxon>
        <taxon>Rhabditina</taxon>
        <taxon>Rhabditomorpha</taxon>
        <taxon>Rhabditoidea</taxon>
        <taxon>Rhabditidae</taxon>
        <taxon>Peloderinae</taxon>
        <taxon>Caenorhabditis</taxon>
    </lineage>
</organism>
<protein>
    <submittedName>
        <fullName evidence="3">Transmembrane protein</fullName>
    </submittedName>
</protein>
<name>A0A1I7UN63_9PELO</name>
<evidence type="ECO:0000313" key="2">
    <source>
        <dbReference type="Proteomes" id="UP000095282"/>
    </source>
</evidence>
<dbReference type="WBParaSite" id="Csp11.Scaffold630.g17651.t1">
    <property type="protein sequence ID" value="Csp11.Scaffold630.g17651.t1"/>
    <property type="gene ID" value="Csp11.Scaffold630.g17651"/>
</dbReference>